<dbReference type="Gene3D" id="3.40.309.10">
    <property type="entry name" value="Aldehyde Dehydrogenase, Chain A, domain 2"/>
    <property type="match status" value="1"/>
</dbReference>
<proteinExistence type="inferred from homology"/>
<dbReference type="Proteomes" id="UP000294664">
    <property type="component" value="Unassembled WGS sequence"/>
</dbReference>
<keyword evidence="2" id="KW-0560">Oxidoreductase</keyword>
<dbReference type="InterPro" id="IPR016163">
    <property type="entry name" value="Ald_DH_C"/>
</dbReference>
<gene>
    <name evidence="4" type="ORF">EDC64_103281</name>
</gene>
<dbReference type="OrthoDB" id="9761688at2"/>
<evidence type="ECO:0000256" key="2">
    <source>
        <dbReference type="ARBA" id="ARBA00023002"/>
    </source>
</evidence>
<sequence>MGVMEAGPARLTSYVGGTALNHDGAVLDLVRPQDGTVHAHLVEAGADGVAAAVASAKAAFAAHRKSTIAQRVAWLKAAQAAVAANADLIADLISADVGKPIRLARFEARRSAEFIEATANALPHVPAGEVIPVDATANGAGHFGFTRRVPYGVVGAITPFNAPANLLVQKVAPAIAAGNSVVVKPAPSGTRTALAFARLLREAGWPEGLFNVVTGDRETALALAGHADVAAVSFTGGTTAGEALARAAGIKKFCSELGSNAANLVLADADLADAAKKIAAAGFEASGQQCISAQRVLVDRAVLDAFAEKFVTAAAALRVGAAEDPATDVGPMVHRASADRVMAMCHDAIAKGARYLLEPRQDGCIVSPAILADVPRTARLWQEEVFGPVAILVPFDGIDAALDLANDSPFGLQGAVFTASLAAAMRVSEDFEVGALWVNEASRFRLDMYPFGGMKLSGTGREGVRYAIEELSQLKFTGFRP</sequence>
<dbReference type="InterPro" id="IPR016161">
    <property type="entry name" value="Ald_DH/histidinol_DH"/>
</dbReference>
<reference evidence="4 5" key="1">
    <citation type="submission" date="2019-03" db="EMBL/GenBank/DDBJ databases">
        <title>Genomic Encyclopedia of Type Strains, Phase IV (KMG-IV): sequencing the most valuable type-strain genomes for metagenomic binning, comparative biology and taxonomic classification.</title>
        <authorList>
            <person name="Goeker M."/>
        </authorList>
    </citation>
    <scope>NUCLEOTIDE SEQUENCE [LARGE SCALE GENOMIC DNA]</scope>
    <source>
        <strain evidence="4 5">DSM 9035</strain>
    </source>
</reference>
<dbReference type="SUPFAM" id="SSF53720">
    <property type="entry name" value="ALDH-like"/>
    <property type="match status" value="1"/>
</dbReference>
<protein>
    <submittedName>
        <fullName evidence="4">Acyl-CoA reductase-like NAD-dependent aldehyde dehydrogenase</fullName>
    </submittedName>
</protein>
<dbReference type="InterPro" id="IPR016162">
    <property type="entry name" value="Ald_DH_N"/>
</dbReference>
<dbReference type="GO" id="GO:0008911">
    <property type="term" value="F:lactaldehyde dehydrogenase (NAD+) activity"/>
    <property type="evidence" value="ECO:0007669"/>
    <property type="project" value="TreeGrafter"/>
</dbReference>
<comment type="similarity">
    <text evidence="1">Belongs to the aldehyde dehydrogenase family.</text>
</comment>
<evidence type="ECO:0000259" key="3">
    <source>
        <dbReference type="Pfam" id="PF00171"/>
    </source>
</evidence>
<dbReference type="Pfam" id="PF00171">
    <property type="entry name" value="Aldedh"/>
    <property type="match status" value="1"/>
</dbReference>
<dbReference type="PANTHER" id="PTHR42991:SF1">
    <property type="entry name" value="ALDEHYDE DEHYDROGENASE"/>
    <property type="match status" value="1"/>
</dbReference>
<dbReference type="Gene3D" id="3.40.605.10">
    <property type="entry name" value="Aldehyde Dehydrogenase, Chain A, domain 1"/>
    <property type="match status" value="1"/>
</dbReference>
<feature type="domain" description="Aldehyde dehydrogenase" evidence="3">
    <location>
        <begin position="27"/>
        <end position="476"/>
    </location>
</feature>
<dbReference type="AlphaFoldDB" id="A0A4R3M496"/>
<accession>A0A4R3M496</accession>
<name>A0A4R3M496_9HYPH</name>
<evidence type="ECO:0000256" key="1">
    <source>
        <dbReference type="ARBA" id="ARBA00009986"/>
    </source>
</evidence>
<comment type="caution">
    <text evidence="4">The sequence shown here is derived from an EMBL/GenBank/DDBJ whole genome shotgun (WGS) entry which is preliminary data.</text>
</comment>
<keyword evidence="5" id="KW-1185">Reference proteome</keyword>
<dbReference type="InterPro" id="IPR015590">
    <property type="entry name" value="Aldehyde_DH_dom"/>
</dbReference>
<organism evidence="4 5">
    <name type="scientific">Aquabacter spiritensis</name>
    <dbReference type="NCBI Taxonomy" id="933073"/>
    <lineage>
        <taxon>Bacteria</taxon>
        <taxon>Pseudomonadati</taxon>
        <taxon>Pseudomonadota</taxon>
        <taxon>Alphaproteobacteria</taxon>
        <taxon>Hyphomicrobiales</taxon>
        <taxon>Xanthobacteraceae</taxon>
        <taxon>Aquabacter</taxon>
    </lineage>
</organism>
<evidence type="ECO:0000313" key="5">
    <source>
        <dbReference type="Proteomes" id="UP000294664"/>
    </source>
</evidence>
<dbReference type="InterPro" id="IPR051020">
    <property type="entry name" value="ALDH-related_metabolic_enz"/>
</dbReference>
<dbReference type="EMBL" id="SMAI01000003">
    <property type="protein sequence ID" value="TCT06177.1"/>
    <property type="molecule type" value="Genomic_DNA"/>
</dbReference>
<evidence type="ECO:0000313" key="4">
    <source>
        <dbReference type="EMBL" id="TCT06177.1"/>
    </source>
</evidence>
<dbReference type="PANTHER" id="PTHR42991">
    <property type="entry name" value="ALDEHYDE DEHYDROGENASE"/>
    <property type="match status" value="1"/>
</dbReference>